<reference evidence="2 3" key="1">
    <citation type="submission" date="2019-02" db="EMBL/GenBank/DDBJ databases">
        <title>Draft genome sequences of novel Actinobacteria.</title>
        <authorList>
            <person name="Sahin N."/>
            <person name="Ay H."/>
            <person name="Saygin H."/>
        </authorList>
    </citation>
    <scope>NUCLEOTIDE SEQUENCE [LARGE SCALE GENOMIC DNA]</scope>
    <source>
        <strain evidence="2 3">KC201</strain>
    </source>
</reference>
<dbReference type="RefSeq" id="WP_132339092.1">
    <property type="nucleotide sequence ID" value="NZ_SMJZ01000191.1"/>
</dbReference>
<keyword evidence="3" id="KW-1185">Reference proteome</keyword>
<dbReference type="Pfam" id="PF18937">
    <property type="entry name" value="DUF5685"/>
    <property type="match status" value="1"/>
</dbReference>
<name>A0A4R4MVQ4_9ACTN</name>
<dbReference type="InterPro" id="IPR043740">
    <property type="entry name" value="DUF5685"/>
</dbReference>
<dbReference type="AlphaFoldDB" id="A0A4R4MVQ4"/>
<sequence length="371" mass="39087">MRAAWRAHLCGLCLTLRDGHGHGARLTTNYDALLLSVLTEAQLPAAAPRRTAGPCALRGFRPAEVVDARGEGARLAAAVSLVLAAGRLRDHVADGDAAFGTAARRRLAARWEAGGARLGAGVGFDTAVLAATVDRQLDLEHLATAPPVSDPRHTPGHEPDHHPGHEPGHHPGRDPGHGPGHGAGPACGLSVLDLTAPSEDAVAAAFAHTAVLAGRPGNAPALAEAGRFFGRIAHLLDAAEDQHDDDARGAFNPLTATATTAAEARRLCDDAAHGLTLALTDVELAERHLVDVLLGTEVRRAVTRTFGSATASYERPGWIRKSAAGVATFWTCGMWRPRWSRRRGRPSEERCYLRRCGECCDGECCSCCDCS</sequence>
<evidence type="ECO:0000313" key="2">
    <source>
        <dbReference type="EMBL" id="TDC00331.1"/>
    </source>
</evidence>
<dbReference type="EMBL" id="SMJZ01000191">
    <property type="protein sequence ID" value="TDC00331.1"/>
    <property type="molecule type" value="Genomic_DNA"/>
</dbReference>
<organism evidence="2 3">
    <name type="scientific">Nonomuraea longispora</name>
    <dbReference type="NCBI Taxonomy" id="1848320"/>
    <lineage>
        <taxon>Bacteria</taxon>
        <taxon>Bacillati</taxon>
        <taxon>Actinomycetota</taxon>
        <taxon>Actinomycetes</taxon>
        <taxon>Streptosporangiales</taxon>
        <taxon>Streptosporangiaceae</taxon>
        <taxon>Nonomuraea</taxon>
    </lineage>
</organism>
<proteinExistence type="predicted"/>
<feature type="compositionally biased region" description="Basic and acidic residues" evidence="1">
    <location>
        <begin position="150"/>
        <end position="176"/>
    </location>
</feature>
<protein>
    <submittedName>
        <fullName evidence="2">Uncharacterized protein</fullName>
    </submittedName>
</protein>
<evidence type="ECO:0000313" key="3">
    <source>
        <dbReference type="Proteomes" id="UP000295157"/>
    </source>
</evidence>
<dbReference type="Proteomes" id="UP000295157">
    <property type="component" value="Unassembled WGS sequence"/>
</dbReference>
<feature type="region of interest" description="Disordered" evidence="1">
    <location>
        <begin position="145"/>
        <end position="184"/>
    </location>
</feature>
<dbReference type="OrthoDB" id="3210612at2"/>
<evidence type="ECO:0000256" key="1">
    <source>
        <dbReference type="SAM" id="MobiDB-lite"/>
    </source>
</evidence>
<accession>A0A4R4MVQ4</accession>
<gene>
    <name evidence="2" type="ORF">E1267_34925</name>
</gene>
<comment type="caution">
    <text evidence="2">The sequence shown here is derived from an EMBL/GenBank/DDBJ whole genome shotgun (WGS) entry which is preliminary data.</text>
</comment>